<keyword evidence="3 8" id="KW-0349">Heme</keyword>
<comment type="similarity">
    <text evidence="2 9">Belongs to the cytochrome P450 family.</text>
</comment>
<dbReference type="PRINTS" id="PR00463">
    <property type="entry name" value="EP450I"/>
</dbReference>
<dbReference type="HOGENOM" id="CLU_001570_27_0_1"/>
<dbReference type="InterPro" id="IPR001128">
    <property type="entry name" value="Cyt_P450"/>
</dbReference>
<keyword evidence="6 8" id="KW-0408">Iron</keyword>
<name>A0A067MR53_BOTB1</name>
<comment type="cofactor">
    <cofactor evidence="1 8">
        <name>heme</name>
        <dbReference type="ChEBI" id="CHEBI:30413"/>
    </cofactor>
</comment>
<dbReference type="Proteomes" id="UP000027195">
    <property type="component" value="Unassembled WGS sequence"/>
</dbReference>
<dbReference type="PANTHER" id="PTHR24287">
    <property type="entry name" value="P450, PUTATIVE (EUROFUNG)-RELATED"/>
    <property type="match status" value="1"/>
</dbReference>
<evidence type="ECO:0000256" key="6">
    <source>
        <dbReference type="ARBA" id="ARBA00023004"/>
    </source>
</evidence>
<dbReference type="Pfam" id="PF00067">
    <property type="entry name" value="p450"/>
    <property type="match status" value="1"/>
</dbReference>
<dbReference type="InParanoid" id="A0A067MR53"/>
<accession>A0A067MR53</accession>
<reference evidence="11" key="1">
    <citation type="journal article" date="2014" name="Proc. Natl. Acad. Sci. U.S.A.">
        <title>Extensive sampling of basidiomycete genomes demonstrates inadequacy of the white-rot/brown-rot paradigm for wood decay fungi.</title>
        <authorList>
            <person name="Riley R."/>
            <person name="Salamov A.A."/>
            <person name="Brown D.W."/>
            <person name="Nagy L.G."/>
            <person name="Floudas D."/>
            <person name="Held B.W."/>
            <person name="Levasseur A."/>
            <person name="Lombard V."/>
            <person name="Morin E."/>
            <person name="Otillar R."/>
            <person name="Lindquist E.A."/>
            <person name="Sun H."/>
            <person name="LaButti K.M."/>
            <person name="Schmutz J."/>
            <person name="Jabbour D."/>
            <person name="Luo H."/>
            <person name="Baker S.E."/>
            <person name="Pisabarro A.G."/>
            <person name="Walton J.D."/>
            <person name="Blanchette R.A."/>
            <person name="Henrissat B."/>
            <person name="Martin F."/>
            <person name="Cullen D."/>
            <person name="Hibbett D.S."/>
            <person name="Grigoriev I.V."/>
        </authorList>
    </citation>
    <scope>NUCLEOTIDE SEQUENCE [LARGE SCALE GENOMIC DNA]</scope>
    <source>
        <strain evidence="11">FD-172 SS1</strain>
    </source>
</reference>
<dbReference type="PROSITE" id="PS00086">
    <property type="entry name" value="CYTOCHROME_P450"/>
    <property type="match status" value="1"/>
</dbReference>
<keyword evidence="4 8" id="KW-0479">Metal-binding</keyword>
<dbReference type="GO" id="GO:0016705">
    <property type="term" value="F:oxidoreductase activity, acting on paired donors, with incorporation or reduction of molecular oxygen"/>
    <property type="evidence" value="ECO:0007669"/>
    <property type="project" value="InterPro"/>
</dbReference>
<keyword evidence="5 9" id="KW-0560">Oxidoreductase</keyword>
<evidence type="ECO:0000256" key="9">
    <source>
        <dbReference type="RuleBase" id="RU000461"/>
    </source>
</evidence>
<evidence type="ECO:0000313" key="11">
    <source>
        <dbReference type="Proteomes" id="UP000027195"/>
    </source>
</evidence>
<evidence type="ECO:0000256" key="8">
    <source>
        <dbReference type="PIRSR" id="PIRSR602401-1"/>
    </source>
</evidence>
<dbReference type="InterPro" id="IPR047146">
    <property type="entry name" value="Cyt_P450_E_CYP52_fungi"/>
</dbReference>
<dbReference type="EMBL" id="KL198040">
    <property type="protein sequence ID" value="KDQ14076.1"/>
    <property type="molecule type" value="Genomic_DNA"/>
</dbReference>
<evidence type="ECO:0000256" key="1">
    <source>
        <dbReference type="ARBA" id="ARBA00001971"/>
    </source>
</evidence>
<dbReference type="PANTHER" id="PTHR24287:SF1">
    <property type="entry name" value="P450, PUTATIVE (EUROFUNG)-RELATED"/>
    <property type="match status" value="1"/>
</dbReference>
<protein>
    <recommendedName>
        <fullName evidence="12">Cytochrome P450</fullName>
    </recommendedName>
</protein>
<evidence type="ECO:0000256" key="7">
    <source>
        <dbReference type="ARBA" id="ARBA00023033"/>
    </source>
</evidence>
<evidence type="ECO:0000256" key="5">
    <source>
        <dbReference type="ARBA" id="ARBA00023002"/>
    </source>
</evidence>
<sequence length="462" mass="52934">MNILWAHQIVTVDPENIKEILATRFQDFEKGEKFHDMFESFLGTGIFTSDGETWKFHRSMARPFFVRERVSDFDYFERHSAKVISIMEHMSARSEACDFQDLFQKFTLDTTTEFLFGSCTNTLDAPDNGKGDHNRYADFARAFDRLQDIVVTRVRIGSTWPLFELFGDKSKGPMRIINAFIDPILKHAMRDRKNLLREDVTFLDYLVRTVDDEKTIRDALCAKLLAGRDTTASLLTFSTYALALHPEAMLELRKEVLRTVGQMRAPTPADIRSMKYLRAFINEVLRLFPSLPVNIRRSVVSSALPSPLSKMGPLYMQDHVSITYSLFLMQRRADVWGGDAEMFKPERWLDIPGQALQTKPQVANPFIFLPFNGGPRMCLGQGFAYQECSYLLIRLLQRFRAFDFAPDAQPLVSLPPKEWAQIKGRASIERCRIKSSLVLYAEGGMWLRARAADGSESACPEQ</sequence>
<proteinExistence type="inferred from homology"/>
<dbReference type="InterPro" id="IPR002401">
    <property type="entry name" value="Cyt_P450_E_grp-I"/>
</dbReference>
<feature type="binding site" description="axial binding residue" evidence="8">
    <location>
        <position position="378"/>
    </location>
    <ligand>
        <name>heme</name>
        <dbReference type="ChEBI" id="CHEBI:30413"/>
    </ligand>
    <ligandPart>
        <name>Fe</name>
        <dbReference type="ChEBI" id="CHEBI:18248"/>
    </ligandPart>
</feature>
<dbReference type="OrthoDB" id="1470350at2759"/>
<dbReference type="InterPro" id="IPR017972">
    <property type="entry name" value="Cyt_P450_CS"/>
</dbReference>
<evidence type="ECO:0000256" key="4">
    <source>
        <dbReference type="ARBA" id="ARBA00022723"/>
    </source>
</evidence>
<dbReference type="STRING" id="930990.A0A067MR53"/>
<organism evidence="10 11">
    <name type="scientific">Botryobasidium botryosum (strain FD-172 SS1)</name>
    <dbReference type="NCBI Taxonomy" id="930990"/>
    <lineage>
        <taxon>Eukaryota</taxon>
        <taxon>Fungi</taxon>
        <taxon>Dikarya</taxon>
        <taxon>Basidiomycota</taxon>
        <taxon>Agaricomycotina</taxon>
        <taxon>Agaricomycetes</taxon>
        <taxon>Cantharellales</taxon>
        <taxon>Botryobasidiaceae</taxon>
        <taxon>Botryobasidium</taxon>
    </lineage>
</organism>
<evidence type="ECO:0000256" key="3">
    <source>
        <dbReference type="ARBA" id="ARBA00022617"/>
    </source>
</evidence>
<evidence type="ECO:0000313" key="10">
    <source>
        <dbReference type="EMBL" id="KDQ14076.1"/>
    </source>
</evidence>
<dbReference type="CDD" id="cd11063">
    <property type="entry name" value="CYP52"/>
    <property type="match status" value="1"/>
</dbReference>
<gene>
    <name evidence="10" type="ORF">BOTBODRAFT_132971</name>
</gene>
<keyword evidence="7 9" id="KW-0503">Monooxygenase</keyword>
<dbReference type="GO" id="GO:0005506">
    <property type="term" value="F:iron ion binding"/>
    <property type="evidence" value="ECO:0007669"/>
    <property type="project" value="InterPro"/>
</dbReference>
<evidence type="ECO:0000256" key="2">
    <source>
        <dbReference type="ARBA" id="ARBA00010617"/>
    </source>
</evidence>
<dbReference type="Gene3D" id="1.10.630.10">
    <property type="entry name" value="Cytochrome P450"/>
    <property type="match status" value="1"/>
</dbReference>
<dbReference type="GO" id="GO:0020037">
    <property type="term" value="F:heme binding"/>
    <property type="evidence" value="ECO:0007669"/>
    <property type="project" value="InterPro"/>
</dbReference>
<dbReference type="PRINTS" id="PR00385">
    <property type="entry name" value="P450"/>
</dbReference>
<keyword evidence="11" id="KW-1185">Reference proteome</keyword>
<dbReference type="AlphaFoldDB" id="A0A067MR53"/>
<dbReference type="InterPro" id="IPR036396">
    <property type="entry name" value="Cyt_P450_sf"/>
</dbReference>
<dbReference type="SUPFAM" id="SSF48264">
    <property type="entry name" value="Cytochrome P450"/>
    <property type="match status" value="1"/>
</dbReference>
<evidence type="ECO:0008006" key="12">
    <source>
        <dbReference type="Google" id="ProtNLM"/>
    </source>
</evidence>
<dbReference type="GO" id="GO:0004497">
    <property type="term" value="F:monooxygenase activity"/>
    <property type="evidence" value="ECO:0007669"/>
    <property type="project" value="UniProtKB-KW"/>
</dbReference>